<evidence type="ECO:0000313" key="2">
    <source>
        <dbReference type="Proteomes" id="UP001281761"/>
    </source>
</evidence>
<sequence>MSPDSLNSDTMLDDVVRVCGYDEREKVSMICGVFYLSCGLSFCLSQQTGDNVDKEYETLLEEIAFVDSVRTVPFVFLENDNSCSSDIDRLRCQGHSTLLHESKQYDRK</sequence>
<proteinExistence type="predicted"/>
<protein>
    <submittedName>
        <fullName evidence="1">Uncharacterized protein</fullName>
    </submittedName>
</protein>
<keyword evidence="2" id="KW-1185">Reference proteome</keyword>
<name>A0ABQ9WUY0_9EUKA</name>
<gene>
    <name evidence="1" type="ORF">BLNAU_21775</name>
</gene>
<dbReference type="EMBL" id="JARBJD010000353">
    <property type="protein sequence ID" value="KAK2943298.1"/>
    <property type="molecule type" value="Genomic_DNA"/>
</dbReference>
<organism evidence="1 2">
    <name type="scientific">Blattamonas nauphoetae</name>
    <dbReference type="NCBI Taxonomy" id="2049346"/>
    <lineage>
        <taxon>Eukaryota</taxon>
        <taxon>Metamonada</taxon>
        <taxon>Preaxostyla</taxon>
        <taxon>Oxymonadida</taxon>
        <taxon>Blattamonas</taxon>
    </lineage>
</organism>
<evidence type="ECO:0000313" key="1">
    <source>
        <dbReference type="EMBL" id="KAK2943298.1"/>
    </source>
</evidence>
<reference evidence="1 2" key="1">
    <citation type="journal article" date="2022" name="bioRxiv">
        <title>Genomics of Preaxostyla Flagellates Illuminates Evolutionary Transitions and the Path Towards Mitochondrial Loss.</title>
        <authorList>
            <person name="Novak L.V.F."/>
            <person name="Treitli S.C."/>
            <person name="Pyrih J."/>
            <person name="Halakuc P."/>
            <person name="Pipaliya S.V."/>
            <person name="Vacek V."/>
            <person name="Brzon O."/>
            <person name="Soukal P."/>
            <person name="Eme L."/>
            <person name="Dacks J.B."/>
            <person name="Karnkowska A."/>
            <person name="Elias M."/>
            <person name="Hampl V."/>
        </authorList>
    </citation>
    <scope>NUCLEOTIDE SEQUENCE [LARGE SCALE GENOMIC DNA]</scope>
    <source>
        <strain evidence="1">NAU3</strain>
        <tissue evidence="1">Gut</tissue>
    </source>
</reference>
<dbReference type="Proteomes" id="UP001281761">
    <property type="component" value="Unassembled WGS sequence"/>
</dbReference>
<accession>A0ABQ9WUY0</accession>
<comment type="caution">
    <text evidence="1">The sequence shown here is derived from an EMBL/GenBank/DDBJ whole genome shotgun (WGS) entry which is preliminary data.</text>
</comment>